<sequence length="170" mass="17984">MKLFVVAALVAVSSAARLEHLEQQQQLRKYLPPDQNSGFGSYQRFGSNGAHGSLGANSGSFGASGAGQSNFNAVSAFPGVKNAYLPPNFESSAASSGNEFGAQNVAGQQYGNQPAVNPFGYRGAAQGNKVFGAQTRFQSQPSAVNRQYLAPHSSQNIPQQPFDEKTGYLY</sequence>
<comment type="caution">
    <text evidence="3">The sequence shown here is derived from an EMBL/GenBank/DDBJ whole genome shotgun (WGS) entry which is preliminary data.</text>
</comment>
<name>A0A8S0Z806_ARCPL</name>
<feature type="signal peptide" evidence="2">
    <location>
        <begin position="1"/>
        <end position="15"/>
    </location>
</feature>
<gene>
    <name evidence="3" type="ORF">APLA_LOCUS3900</name>
</gene>
<evidence type="ECO:0000313" key="3">
    <source>
        <dbReference type="EMBL" id="CAB3229136.1"/>
    </source>
</evidence>
<evidence type="ECO:0000256" key="2">
    <source>
        <dbReference type="SAM" id="SignalP"/>
    </source>
</evidence>
<accession>A0A8S0Z806</accession>
<dbReference type="EMBL" id="CADEBD010000284">
    <property type="protein sequence ID" value="CAB3229136.1"/>
    <property type="molecule type" value="Genomic_DNA"/>
</dbReference>
<protein>
    <submittedName>
        <fullName evidence="3">Uncharacterized protein</fullName>
    </submittedName>
</protein>
<dbReference type="Proteomes" id="UP000494256">
    <property type="component" value="Unassembled WGS sequence"/>
</dbReference>
<reference evidence="3 4" key="1">
    <citation type="submission" date="2020-04" db="EMBL/GenBank/DDBJ databases">
        <authorList>
            <person name="Wallbank WR R."/>
            <person name="Pardo Diaz C."/>
            <person name="Kozak K."/>
            <person name="Martin S."/>
            <person name="Jiggins C."/>
            <person name="Moest M."/>
            <person name="Warren A I."/>
            <person name="Byers J.R.P. K."/>
            <person name="Montejo-Kovacevich G."/>
            <person name="Yen C E."/>
        </authorList>
    </citation>
    <scope>NUCLEOTIDE SEQUENCE [LARGE SCALE GENOMIC DNA]</scope>
</reference>
<organism evidence="3 4">
    <name type="scientific">Arctia plantaginis</name>
    <name type="common">Wood tiger moth</name>
    <name type="synonym">Phalaena plantaginis</name>
    <dbReference type="NCBI Taxonomy" id="874455"/>
    <lineage>
        <taxon>Eukaryota</taxon>
        <taxon>Metazoa</taxon>
        <taxon>Ecdysozoa</taxon>
        <taxon>Arthropoda</taxon>
        <taxon>Hexapoda</taxon>
        <taxon>Insecta</taxon>
        <taxon>Pterygota</taxon>
        <taxon>Neoptera</taxon>
        <taxon>Endopterygota</taxon>
        <taxon>Lepidoptera</taxon>
        <taxon>Glossata</taxon>
        <taxon>Ditrysia</taxon>
        <taxon>Noctuoidea</taxon>
        <taxon>Erebidae</taxon>
        <taxon>Arctiinae</taxon>
        <taxon>Arctia</taxon>
    </lineage>
</organism>
<evidence type="ECO:0000256" key="1">
    <source>
        <dbReference type="SAM" id="MobiDB-lite"/>
    </source>
</evidence>
<evidence type="ECO:0000313" key="4">
    <source>
        <dbReference type="Proteomes" id="UP000494256"/>
    </source>
</evidence>
<feature type="region of interest" description="Disordered" evidence="1">
    <location>
        <begin position="150"/>
        <end position="170"/>
    </location>
</feature>
<keyword evidence="2" id="KW-0732">Signal</keyword>
<feature type="chain" id="PRO_5035854850" evidence="2">
    <location>
        <begin position="16"/>
        <end position="170"/>
    </location>
</feature>
<dbReference type="OrthoDB" id="415822at2759"/>
<proteinExistence type="predicted"/>
<dbReference type="AlphaFoldDB" id="A0A8S0Z806"/>